<feature type="signal peptide" evidence="1">
    <location>
        <begin position="1"/>
        <end position="17"/>
    </location>
</feature>
<evidence type="ECO:0000313" key="2">
    <source>
        <dbReference type="EMBL" id="OZI31096.1"/>
    </source>
</evidence>
<keyword evidence="3" id="KW-1185">Reference proteome</keyword>
<comment type="caution">
    <text evidence="2">The sequence shown here is derived from an EMBL/GenBank/DDBJ whole genome shotgun (WGS) entry which is preliminary data.</text>
</comment>
<protein>
    <submittedName>
        <fullName evidence="2">Uncharacterized protein</fullName>
    </submittedName>
</protein>
<organism evidence="2 3">
    <name type="scientific">Bordetella genomosp. 10</name>
    <dbReference type="NCBI Taxonomy" id="1416804"/>
    <lineage>
        <taxon>Bacteria</taxon>
        <taxon>Pseudomonadati</taxon>
        <taxon>Pseudomonadota</taxon>
        <taxon>Betaproteobacteria</taxon>
        <taxon>Burkholderiales</taxon>
        <taxon>Alcaligenaceae</taxon>
        <taxon>Bordetella</taxon>
    </lineage>
</organism>
<gene>
    <name evidence="2" type="ORF">CAL29_24485</name>
</gene>
<dbReference type="InterPro" id="IPR036404">
    <property type="entry name" value="Jacalin-like_lectin_dom_sf"/>
</dbReference>
<feature type="chain" id="PRO_5012085497" evidence="1">
    <location>
        <begin position="18"/>
        <end position="223"/>
    </location>
</feature>
<dbReference type="EMBL" id="NEVM01000005">
    <property type="protein sequence ID" value="OZI31096.1"/>
    <property type="molecule type" value="Genomic_DNA"/>
</dbReference>
<sequence>MIFVLALLCLIATPAIGQVFTQPIHGLTGHGKQFRIQCQGGAWVNGITIHSGGWVDQLTAHCAAFPTGNLDEASFRLSRKVPDTAKAGGNGGSEEKTFTCPNDGYVSGIKYGFTRNGNQPQYLDYVEVKCSTLDDHPAITTSCLSAGDGCWDKHPTPGSYNGYGLSFTSNCSDRPPNSPPSFVVASGVVGFIGWEGSYVDSLGIVCGRLPDKPVKAGAGHNIK</sequence>
<evidence type="ECO:0000313" key="3">
    <source>
        <dbReference type="Proteomes" id="UP000216020"/>
    </source>
</evidence>
<keyword evidence="1" id="KW-0732">Signal</keyword>
<dbReference type="Proteomes" id="UP000216020">
    <property type="component" value="Unassembled WGS sequence"/>
</dbReference>
<name>A0A261S189_9BORD</name>
<proteinExistence type="predicted"/>
<accession>A0A261S189</accession>
<evidence type="ECO:0000256" key="1">
    <source>
        <dbReference type="SAM" id="SignalP"/>
    </source>
</evidence>
<dbReference type="AlphaFoldDB" id="A0A261S189"/>
<reference evidence="3" key="1">
    <citation type="submission" date="2017-05" db="EMBL/GenBank/DDBJ databases">
        <title>Complete and WGS of Bordetella genogroups.</title>
        <authorList>
            <person name="Spilker T."/>
            <person name="Lipuma J."/>
        </authorList>
    </citation>
    <scope>NUCLEOTIDE SEQUENCE [LARGE SCALE GENOMIC DNA]</scope>
    <source>
        <strain evidence="3">AU16122</strain>
    </source>
</reference>
<dbReference type="Gene3D" id="2.100.10.30">
    <property type="entry name" value="Jacalin-like lectin domain"/>
    <property type="match status" value="1"/>
</dbReference>